<accession>Q6K5U5</accession>
<gene>
    <name evidence="2" type="primary">P0477B05.14</name>
</gene>
<dbReference type="Proteomes" id="UP000000763">
    <property type="component" value="Chromosome 2"/>
</dbReference>
<evidence type="ECO:0000313" key="2">
    <source>
        <dbReference type="EMBL" id="BAD23257.1"/>
    </source>
</evidence>
<organism evidence="2 3">
    <name type="scientific">Oryza sativa subsp. japonica</name>
    <name type="common">Rice</name>
    <dbReference type="NCBI Taxonomy" id="39947"/>
    <lineage>
        <taxon>Eukaryota</taxon>
        <taxon>Viridiplantae</taxon>
        <taxon>Streptophyta</taxon>
        <taxon>Embryophyta</taxon>
        <taxon>Tracheophyta</taxon>
        <taxon>Spermatophyta</taxon>
        <taxon>Magnoliopsida</taxon>
        <taxon>Liliopsida</taxon>
        <taxon>Poales</taxon>
        <taxon>Poaceae</taxon>
        <taxon>BOP clade</taxon>
        <taxon>Oryzoideae</taxon>
        <taxon>Oryzeae</taxon>
        <taxon>Oryzinae</taxon>
        <taxon>Oryza</taxon>
        <taxon>Oryza sativa</taxon>
    </lineage>
</organism>
<proteinExistence type="predicted"/>
<name>Q6K5U5_ORYSJ</name>
<dbReference type="EMBL" id="AP005310">
    <property type="protein sequence ID" value="BAD23257.1"/>
    <property type="molecule type" value="Genomic_DNA"/>
</dbReference>
<evidence type="ECO:0000256" key="1">
    <source>
        <dbReference type="SAM" id="MobiDB-lite"/>
    </source>
</evidence>
<feature type="region of interest" description="Disordered" evidence="1">
    <location>
        <begin position="1"/>
        <end position="29"/>
    </location>
</feature>
<evidence type="ECO:0000313" key="3">
    <source>
        <dbReference type="Proteomes" id="UP000000763"/>
    </source>
</evidence>
<reference evidence="3" key="2">
    <citation type="journal article" date="2008" name="Nucleic Acids Res.">
        <title>The rice annotation project database (RAP-DB): 2008 update.</title>
        <authorList>
            <consortium name="The rice annotation project (RAP)"/>
        </authorList>
    </citation>
    <scope>GENOME REANNOTATION</scope>
    <source>
        <strain evidence="3">cv. Nipponbare</strain>
    </source>
</reference>
<reference evidence="3" key="1">
    <citation type="journal article" date="2005" name="Nature">
        <title>The map-based sequence of the rice genome.</title>
        <authorList>
            <consortium name="International rice genome sequencing project (IRGSP)"/>
            <person name="Matsumoto T."/>
            <person name="Wu J."/>
            <person name="Kanamori H."/>
            <person name="Katayose Y."/>
            <person name="Fujisawa M."/>
            <person name="Namiki N."/>
            <person name="Mizuno H."/>
            <person name="Yamamoto K."/>
            <person name="Antonio B.A."/>
            <person name="Baba T."/>
            <person name="Sakata K."/>
            <person name="Nagamura Y."/>
            <person name="Aoki H."/>
            <person name="Arikawa K."/>
            <person name="Arita K."/>
            <person name="Bito T."/>
            <person name="Chiden Y."/>
            <person name="Fujitsuka N."/>
            <person name="Fukunaka R."/>
            <person name="Hamada M."/>
            <person name="Harada C."/>
            <person name="Hayashi A."/>
            <person name="Hijishita S."/>
            <person name="Honda M."/>
            <person name="Hosokawa S."/>
            <person name="Ichikawa Y."/>
            <person name="Idonuma A."/>
            <person name="Iijima M."/>
            <person name="Ikeda M."/>
            <person name="Ikeno M."/>
            <person name="Ito K."/>
            <person name="Ito S."/>
            <person name="Ito T."/>
            <person name="Ito Y."/>
            <person name="Ito Y."/>
            <person name="Iwabuchi A."/>
            <person name="Kamiya K."/>
            <person name="Karasawa W."/>
            <person name="Kurita K."/>
            <person name="Katagiri S."/>
            <person name="Kikuta A."/>
            <person name="Kobayashi H."/>
            <person name="Kobayashi N."/>
            <person name="Machita K."/>
            <person name="Maehara T."/>
            <person name="Masukawa M."/>
            <person name="Mizubayashi T."/>
            <person name="Mukai Y."/>
            <person name="Nagasaki H."/>
            <person name="Nagata Y."/>
            <person name="Naito S."/>
            <person name="Nakashima M."/>
            <person name="Nakama Y."/>
            <person name="Nakamichi Y."/>
            <person name="Nakamura M."/>
            <person name="Meguro A."/>
            <person name="Negishi M."/>
            <person name="Ohta I."/>
            <person name="Ohta T."/>
            <person name="Okamoto M."/>
            <person name="Ono N."/>
            <person name="Saji S."/>
            <person name="Sakaguchi M."/>
            <person name="Sakai K."/>
            <person name="Shibata M."/>
            <person name="Shimokawa T."/>
            <person name="Song J."/>
            <person name="Takazaki Y."/>
            <person name="Terasawa K."/>
            <person name="Tsugane M."/>
            <person name="Tsuji K."/>
            <person name="Ueda S."/>
            <person name="Waki K."/>
            <person name="Yamagata H."/>
            <person name="Yamamoto M."/>
            <person name="Yamamoto S."/>
            <person name="Yamane H."/>
            <person name="Yoshiki S."/>
            <person name="Yoshihara R."/>
            <person name="Yukawa K."/>
            <person name="Zhong H."/>
            <person name="Yano M."/>
            <person name="Yuan Q."/>
            <person name="Ouyang S."/>
            <person name="Liu J."/>
            <person name="Jones K.M."/>
            <person name="Gansberger K."/>
            <person name="Moffat K."/>
            <person name="Hill J."/>
            <person name="Bera J."/>
            <person name="Fadrosh D."/>
            <person name="Jin S."/>
            <person name="Johri S."/>
            <person name="Kim M."/>
            <person name="Overton L."/>
            <person name="Reardon M."/>
            <person name="Tsitrin T."/>
            <person name="Vuong H."/>
            <person name="Weaver B."/>
            <person name="Ciecko A."/>
            <person name="Tallon L."/>
            <person name="Jackson J."/>
            <person name="Pai G."/>
            <person name="Aken S.V."/>
            <person name="Utterback T."/>
            <person name="Reidmuller S."/>
            <person name="Feldblyum T."/>
            <person name="Hsiao J."/>
            <person name="Zismann V."/>
            <person name="Iobst S."/>
            <person name="de Vazeille A.R."/>
            <person name="Buell C.R."/>
            <person name="Ying K."/>
            <person name="Li Y."/>
            <person name="Lu T."/>
            <person name="Huang Y."/>
            <person name="Zhao Q."/>
            <person name="Feng Q."/>
            <person name="Zhang L."/>
            <person name="Zhu J."/>
            <person name="Weng Q."/>
            <person name="Mu J."/>
            <person name="Lu Y."/>
            <person name="Fan D."/>
            <person name="Liu Y."/>
            <person name="Guan J."/>
            <person name="Zhang Y."/>
            <person name="Yu S."/>
            <person name="Liu X."/>
            <person name="Zhang Y."/>
            <person name="Hong G."/>
            <person name="Han B."/>
            <person name="Choisne N."/>
            <person name="Demange N."/>
            <person name="Orjeda G."/>
            <person name="Samain S."/>
            <person name="Cattolico L."/>
            <person name="Pelletier E."/>
            <person name="Couloux A."/>
            <person name="Segurens B."/>
            <person name="Wincker P."/>
            <person name="D'Hont A."/>
            <person name="Scarpelli C."/>
            <person name="Weissenbach J."/>
            <person name="Salanoubat M."/>
            <person name="Quetier F."/>
            <person name="Yu Y."/>
            <person name="Kim H.R."/>
            <person name="Rambo T."/>
            <person name="Currie J."/>
            <person name="Collura K."/>
            <person name="Luo M."/>
            <person name="Yang T."/>
            <person name="Ammiraju J.S.S."/>
            <person name="Engler F."/>
            <person name="Soderlund C."/>
            <person name="Wing R.A."/>
            <person name="Palmer L.E."/>
            <person name="de la Bastide M."/>
            <person name="Spiegel L."/>
            <person name="Nascimento L."/>
            <person name="Zutavern T."/>
            <person name="O'Shaughnessy A."/>
            <person name="Dike S."/>
            <person name="Dedhia N."/>
            <person name="Preston R."/>
            <person name="Balija V."/>
            <person name="McCombie W.R."/>
            <person name="Chow T."/>
            <person name="Chen H."/>
            <person name="Chung M."/>
            <person name="Chen C."/>
            <person name="Shaw J."/>
            <person name="Wu H."/>
            <person name="Hsiao K."/>
            <person name="Chao Y."/>
            <person name="Chu M."/>
            <person name="Cheng C."/>
            <person name="Hour A."/>
            <person name="Lee P."/>
            <person name="Lin S."/>
            <person name="Lin Y."/>
            <person name="Liou J."/>
            <person name="Liu S."/>
            <person name="Hsing Y."/>
            <person name="Raghuvanshi S."/>
            <person name="Mohanty A."/>
            <person name="Bharti A.K."/>
            <person name="Gaur A."/>
            <person name="Gupta V."/>
            <person name="Kumar D."/>
            <person name="Ravi V."/>
            <person name="Vij S."/>
            <person name="Kapur A."/>
            <person name="Khurana P."/>
            <person name="Khurana P."/>
            <person name="Khurana J.P."/>
            <person name="Tyagi A.K."/>
            <person name="Gaikwad K."/>
            <person name="Singh A."/>
            <person name="Dalal V."/>
            <person name="Srivastava S."/>
            <person name="Dixit A."/>
            <person name="Pal A.K."/>
            <person name="Ghazi I.A."/>
            <person name="Yadav M."/>
            <person name="Pandit A."/>
            <person name="Bhargava A."/>
            <person name="Sureshbabu K."/>
            <person name="Batra K."/>
            <person name="Sharma T.R."/>
            <person name="Mohapatra T."/>
            <person name="Singh N.K."/>
            <person name="Messing J."/>
            <person name="Nelson A.B."/>
            <person name="Fuks G."/>
            <person name="Kavchok S."/>
            <person name="Keizer G."/>
            <person name="Linton E."/>
            <person name="Llaca V."/>
            <person name="Song R."/>
            <person name="Tanyolac B."/>
            <person name="Young S."/>
            <person name="Ho-Il K."/>
            <person name="Hahn J.H."/>
            <person name="Sangsakoo G."/>
            <person name="Vanavichit A."/>
            <person name="de Mattos Luiz.A.T."/>
            <person name="Zimmer P.D."/>
            <person name="Malone G."/>
            <person name="Dellagostin O."/>
            <person name="de Oliveira A.C."/>
            <person name="Bevan M."/>
            <person name="Bancroft I."/>
            <person name="Minx P."/>
            <person name="Cordum H."/>
            <person name="Wilson R."/>
            <person name="Cheng Z."/>
            <person name="Jin W."/>
            <person name="Jiang J."/>
            <person name="Leong S.A."/>
            <person name="Iwama H."/>
            <person name="Gojobori T."/>
            <person name="Itoh T."/>
            <person name="Niimura Y."/>
            <person name="Fujii Y."/>
            <person name="Habara T."/>
            <person name="Sakai H."/>
            <person name="Sato Y."/>
            <person name="Wilson G."/>
            <person name="Kumar K."/>
            <person name="McCouch S."/>
            <person name="Juretic N."/>
            <person name="Hoen D."/>
            <person name="Wright S."/>
            <person name="Bruskiewich R."/>
            <person name="Bureau T."/>
            <person name="Miyao A."/>
            <person name="Hirochika H."/>
            <person name="Nishikawa T."/>
            <person name="Kadowaki K."/>
            <person name="Sugiura M."/>
            <person name="Burr B."/>
            <person name="Sasaki T."/>
        </authorList>
    </citation>
    <scope>NUCLEOTIDE SEQUENCE [LARGE SCALE GENOMIC DNA]</scope>
    <source>
        <strain evidence="3">cv. Nipponbare</strain>
    </source>
</reference>
<dbReference type="AlphaFoldDB" id="Q6K5U5"/>
<sequence length="83" mass="8623">MAGIAALANRQREIDAPVDQPRPGTSPLGHVHVSNASACAMLCDHRPTQAFPLGHVHVSNASACAMLCDHSGSTPAMHTMPLS</sequence>
<protein>
    <submittedName>
        <fullName evidence="2">Uncharacterized protein</fullName>
    </submittedName>
</protein>